<dbReference type="Proteomes" id="UP000199474">
    <property type="component" value="Unassembled WGS sequence"/>
</dbReference>
<keyword evidence="4 7" id="KW-0808">Transferase</keyword>
<reference evidence="8" key="1">
    <citation type="submission" date="2016-10" db="EMBL/GenBank/DDBJ databases">
        <authorList>
            <person name="Varghese N."/>
            <person name="Submissions S."/>
        </authorList>
    </citation>
    <scope>NUCLEOTIDE SEQUENCE [LARGE SCALE GENOMIC DNA]</scope>
    <source>
        <strain evidence="8">DSM 22530</strain>
    </source>
</reference>
<dbReference type="Pfam" id="PF04464">
    <property type="entry name" value="Glyphos_transf"/>
    <property type="match status" value="1"/>
</dbReference>
<dbReference type="InterPro" id="IPR043148">
    <property type="entry name" value="TagF_C"/>
</dbReference>
<keyword evidence="6" id="KW-0472">Membrane</keyword>
<dbReference type="EMBL" id="FOMR01000008">
    <property type="protein sequence ID" value="SFE10979.1"/>
    <property type="molecule type" value="Genomic_DNA"/>
</dbReference>
<dbReference type="GO" id="GO:0047355">
    <property type="term" value="F:CDP-glycerol glycerophosphotransferase activity"/>
    <property type="evidence" value="ECO:0007669"/>
    <property type="project" value="InterPro"/>
</dbReference>
<dbReference type="InterPro" id="IPR043149">
    <property type="entry name" value="TagF_N"/>
</dbReference>
<dbReference type="AlphaFoldDB" id="A0A1I1XUZ5"/>
<proteinExistence type="inferred from homology"/>
<name>A0A1I1XUZ5_9BACI</name>
<dbReference type="Gene3D" id="3.40.50.11820">
    <property type="match status" value="1"/>
</dbReference>
<evidence type="ECO:0000256" key="4">
    <source>
        <dbReference type="ARBA" id="ARBA00022679"/>
    </source>
</evidence>
<comment type="similarity">
    <text evidence="2">Belongs to the CDP-glycerol glycerophosphotransferase family.</text>
</comment>
<dbReference type="InterPro" id="IPR051612">
    <property type="entry name" value="Teichoic_Acid_Biosynth"/>
</dbReference>
<organism evidence="7 8">
    <name type="scientific">Lentibacillus persicus</name>
    <dbReference type="NCBI Taxonomy" id="640948"/>
    <lineage>
        <taxon>Bacteria</taxon>
        <taxon>Bacillati</taxon>
        <taxon>Bacillota</taxon>
        <taxon>Bacilli</taxon>
        <taxon>Bacillales</taxon>
        <taxon>Bacillaceae</taxon>
        <taxon>Lentibacillus</taxon>
    </lineage>
</organism>
<dbReference type="GO" id="GO:0005886">
    <property type="term" value="C:plasma membrane"/>
    <property type="evidence" value="ECO:0007669"/>
    <property type="project" value="UniProtKB-SubCell"/>
</dbReference>
<sequence>MIAVYLLAFRMVFAFFKWFPKTNKTTFVASFGHNVLYTVRALENMTDQRVIILKTHKCCMAFDDSPRRRVIRFKFPHVLHWLRAIYHLATCKNVFVDNYYGFLAVTHFRTNVSCIQLWHAAGAIKTFGLKDKTIKHRHPLALRRFKKVYNRFDYVVTGSEKMASIFEEAFGLSGEHILKTGVPRTDFFFDTEDQFRKKSALTGQFPGIGHRKIILYAPTYRDGALDDSDLRLDIAKMYTELHRDYVLFLSLHPKMRVQTAYAYHDFVYDISGLENINHMLFMTDILISDYSSVPFEFALCCKPMVFFAYDLEEYSESKGFWTNYEELVPGPVVKDTESLIDVLKAGRFNIEEIGTFNHEWNYTSTGRSSEKLIQTLYHPNDTSTPHR</sequence>
<keyword evidence="8" id="KW-1185">Reference proteome</keyword>
<dbReference type="PANTHER" id="PTHR37316:SF1">
    <property type="entry name" value="TEICHOIC ACID GLYCEROL-PHOSPHATE PRIMASE"/>
    <property type="match status" value="1"/>
</dbReference>
<evidence type="ECO:0000256" key="1">
    <source>
        <dbReference type="ARBA" id="ARBA00004202"/>
    </source>
</evidence>
<evidence type="ECO:0000256" key="2">
    <source>
        <dbReference type="ARBA" id="ARBA00010488"/>
    </source>
</evidence>
<evidence type="ECO:0000313" key="8">
    <source>
        <dbReference type="Proteomes" id="UP000199474"/>
    </source>
</evidence>
<dbReference type="STRING" id="640948.SAMN05216238_108128"/>
<evidence type="ECO:0000313" key="7">
    <source>
        <dbReference type="EMBL" id="SFE10979.1"/>
    </source>
</evidence>
<dbReference type="InterPro" id="IPR007554">
    <property type="entry name" value="Glycerophosphate_synth"/>
</dbReference>
<dbReference type="PANTHER" id="PTHR37316">
    <property type="entry name" value="TEICHOIC ACID GLYCEROL-PHOSPHATE PRIMASE"/>
    <property type="match status" value="1"/>
</dbReference>
<comment type="subcellular location">
    <subcellularLocation>
        <location evidence="1">Cell membrane</location>
        <topology evidence="1">Peripheral membrane protein</topology>
    </subcellularLocation>
</comment>
<dbReference type="SUPFAM" id="SSF53756">
    <property type="entry name" value="UDP-Glycosyltransferase/glycogen phosphorylase"/>
    <property type="match status" value="1"/>
</dbReference>
<evidence type="ECO:0000256" key="5">
    <source>
        <dbReference type="ARBA" id="ARBA00022944"/>
    </source>
</evidence>
<protein>
    <submittedName>
        <fullName evidence="7">CDP-glycerol glycerophosphotransferase, TagB/SpsB family</fullName>
    </submittedName>
</protein>
<keyword evidence="5" id="KW-0777">Teichoic acid biosynthesis</keyword>
<evidence type="ECO:0000256" key="3">
    <source>
        <dbReference type="ARBA" id="ARBA00022475"/>
    </source>
</evidence>
<accession>A0A1I1XUZ5</accession>
<dbReference type="Gene3D" id="3.40.50.12580">
    <property type="match status" value="1"/>
</dbReference>
<evidence type="ECO:0000256" key="6">
    <source>
        <dbReference type="ARBA" id="ARBA00023136"/>
    </source>
</evidence>
<keyword evidence="3" id="KW-1003">Cell membrane</keyword>
<dbReference type="GO" id="GO:0019350">
    <property type="term" value="P:teichoic acid biosynthetic process"/>
    <property type="evidence" value="ECO:0007669"/>
    <property type="project" value="UniProtKB-KW"/>
</dbReference>
<gene>
    <name evidence="7" type="ORF">SAMN05216238_108128</name>
</gene>